<evidence type="ECO:0000256" key="1">
    <source>
        <dbReference type="SAM" id="MobiDB-lite"/>
    </source>
</evidence>
<reference evidence="2" key="1">
    <citation type="thesis" date="2020" institute="ProQuest LLC" country="789 East Eisenhower Parkway, Ann Arbor, MI, USA">
        <title>Comparative Genomics and Chromosome Evolution.</title>
        <authorList>
            <person name="Mudd A.B."/>
        </authorList>
    </citation>
    <scope>NUCLEOTIDE SEQUENCE</scope>
    <source>
        <strain evidence="2">HN-11 Male</strain>
        <tissue evidence="2">Kidney and liver</tissue>
    </source>
</reference>
<organism evidence="2 3">
    <name type="scientific">Eleutherodactylus coqui</name>
    <name type="common">Puerto Rican coqui</name>
    <dbReference type="NCBI Taxonomy" id="57060"/>
    <lineage>
        <taxon>Eukaryota</taxon>
        <taxon>Metazoa</taxon>
        <taxon>Chordata</taxon>
        <taxon>Craniata</taxon>
        <taxon>Vertebrata</taxon>
        <taxon>Euteleostomi</taxon>
        <taxon>Amphibia</taxon>
        <taxon>Batrachia</taxon>
        <taxon>Anura</taxon>
        <taxon>Neobatrachia</taxon>
        <taxon>Hyloidea</taxon>
        <taxon>Eleutherodactylidae</taxon>
        <taxon>Eleutherodactylinae</taxon>
        <taxon>Eleutherodactylus</taxon>
        <taxon>Eleutherodactylus</taxon>
    </lineage>
</organism>
<dbReference type="EMBL" id="WNTK01019107">
    <property type="protein sequence ID" value="KAG9461593.1"/>
    <property type="molecule type" value="Genomic_DNA"/>
</dbReference>
<gene>
    <name evidence="2" type="ORF">GDO78_016310</name>
</gene>
<proteinExistence type="predicted"/>
<keyword evidence="3" id="KW-1185">Reference proteome</keyword>
<evidence type="ECO:0000313" key="2">
    <source>
        <dbReference type="EMBL" id="KAG9461593.1"/>
    </source>
</evidence>
<protein>
    <submittedName>
        <fullName evidence="2">Uncharacterized protein</fullName>
    </submittedName>
</protein>
<evidence type="ECO:0000313" key="3">
    <source>
        <dbReference type="Proteomes" id="UP000770717"/>
    </source>
</evidence>
<accession>A0A8J6BK47</accession>
<comment type="caution">
    <text evidence="2">The sequence shown here is derived from an EMBL/GenBank/DDBJ whole genome shotgun (WGS) entry which is preliminary data.</text>
</comment>
<dbReference type="AlphaFoldDB" id="A0A8J6BK47"/>
<name>A0A8J6BK47_ELECQ</name>
<dbReference type="Proteomes" id="UP000770717">
    <property type="component" value="Unassembled WGS sequence"/>
</dbReference>
<sequence length="82" mass="9696">MSEKEKIKSVEPERTFQDWKDESRSESQRDWLGSRNWIDNSTSQNQRCESWISNPEQLPLRSVPEGLIPVLRTKGIDYNSDR</sequence>
<feature type="region of interest" description="Disordered" evidence="1">
    <location>
        <begin position="1"/>
        <end position="27"/>
    </location>
</feature>